<proteinExistence type="predicted"/>
<organism evidence="1 2">
    <name type="scientific">Candidatus Wolfebacteria bacterium CG03_land_8_20_14_0_80_40_12</name>
    <dbReference type="NCBI Taxonomy" id="1975069"/>
    <lineage>
        <taxon>Bacteria</taxon>
        <taxon>Candidatus Wolfeibacteriota</taxon>
    </lineage>
</organism>
<sequence>MDKKTIKGKLNWFRGIIISDATVIERALGWRLRTYFFPKTNQQASDFLYNIIETSSFNFDKKISLYEQISYFKNLKQYSKVKNSLRFIQLLRNALAHWDLDEKMSNEDEIVIYNPANFKGWEKAQRLKLNNETMERFQEHEKFLLKVFGWEQTLKEKKEFAAKEKLEIVASLSEAQTAKEPEKMSART</sequence>
<dbReference type="EMBL" id="PEVJ01000053">
    <property type="protein sequence ID" value="PIU98287.1"/>
    <property type="molecule type" value="Genomic_DNA"/>
</dbReference>
<feature type="non-terminal residue" evidence="1">
    <location>
        <position position="188"/>
    </location>
</feature>
<dbReference type="AlphaFoldDB" id="A0A2M7B597"/>
<gene>
    <name evidence="1" type="ORF">COS61_02175</name>
</gene>
<comment type="caution">
    <text evidence="1">The sequence shown here is derived from an EMBL/GenBank/DDBJ whole genome shotgun (WGS) entry which is preliminary data.</text>
</comment>
<evidence type="ECO:0000313" key="1">
    <source>
        <dbReference type="EMBL" id="PIU98287.1"/>
    </source>
</evidence>
<reference evidence="2" key="1">
    <citation type="submission" date="2017-09" db="EMBL/GenBank/DDBJ databases">
        <title>Depth-based differentiation of microbial function through sediment-hosted aquifers and enrichment of novel symbionts in the deep terrestrial subsurface.</title>
        <authorList>
            <person name="Probst A.J."/>
            <person name="Ladd B."/>
            <person name="Jarett J.K."/>
            <person name="Geller-Mcgrath D.E."/>
            <person name="Sieber C.M.K."/>
            <person name="Emerson J.B."/>
            <person name="Anantharaman K."/>
            <person name="Thomas B.C."/>
            <person name="Malmstrom R."/>
            <person name="Stieglmeier M."/>
            <person name="Klingl A."/>
            <person name="Woyke T."/>
            <person name="Ryan C.M."/>
            <person name="Banfield J.F."/>
        </authorList>
    </citation>
    <scope>NUCLEOTIDE SEQUENCE [LARGE SCALE GENOMIC DNA]</scope>
</reference>
<accession>A0A2M7B597</accession>
<evidence type="ECO:0000313" key="2">
    <source>
        <dbReference type="Proteomes" id="UP000228949"/>
    </source>
</evidence>
<protein>
    <submittedName>
        <fullName evidence="1">Uncharacterized protein</fullName>
    </submittedName>
</protein>
<dbReference type="Proteomes" id="UP000228949">
    <property type="component" value="Unassembled WGS sequence"/>
</dbReference>
<name>A0A2M7B597_9BACT</name>